<dbReference type="PROSITE" id="PS00028">
    <property type="entry name" value="ZINC_FINGER_C2H2_1"/>
    <property type="match status" value="1"/>
</dbReference>
<feature type="compositionally biased region" description="Basic and acidic residues" evidence="2">
    <location>
        <begin position="58"/>
        <end position="68"/>
    </location>
</feature>
<feature type="compositionally biased region" description="Acidic residues" evidence="2">
    <location>
        <begin position="83"/>
        <end position="130"/>
    </location>
</feature>
<protein>
    <submittedName>
        <fullName evidence="5">DNA damage repair protein BRCT</fullName>
    </submittedName>
</protein>
<keyword evidence="1" id="KW-0479">Metal-binding</keyword>
<evidence type="ECO:0000313" key="5">
    <source>
        <dbReference type="EMBL" id="KAL0487731.1"/>
    </source>
</evidence>
<evidence type="ECO:0000259" key="3">
    <source>
        <dbReference type="PROSITE" id="PS50157"/>
    </source>
</evidence>
<feature type="domain" description="BRCT" evidence="4">
    <location>
        <begin position="175"/>
        <end position="253"/>
    </location>
</feature>
<accession>A0AAW2ZG64</accession>
<reference evidence="5 6" key="1">
    <citation type="submission" date="2024-03" db="EMBL/GenBank/DDBJ databases">
        <title>The Acrasis kona genome and developmental transcriptomes reveal deep origins of eukaryotic multicellular pathways.</title>
        <authorList>
            <person name="Sheikh S."/>
            <person name="Fu C.-J."/>
            <person name="Brown M.W."/>
            <person name="Baldauf S.L."/>
        </authorList>
    </citation>
    <scope>NUCLEOTIDE SEQUENCE [LARGE SCALE GENOMIC DNA]</scope>
    <source>
        <strain evidence="5 6">ATCC MYA-3509</strain>
    </source>
</reference>
<comment type="caution">
    <text evidence="5">The sequence shown here is derived from an EMBL/GenBank/DDBJ whole genome shotgun (WGS) entry which is preliminary data.</text>
</comment>
<dbReference type="Pfam" id="PF13909">
    <property type="entry name" value="zf-H2C2_5"/>
    <property type="match status" value="1"/>
</dbReference>
<dbReference type="Pfam" id="PF00533">
    <property type="entry name" value="BRCT"/>
    <property type="match status" value="1"/>
</dbReference>
<dbReference type="Proteomes" id="UP001431209">
    <property type="component" value="Unassembled WGS sequence"/>
</dbReference>
<dbReference type="CDD" id="cd00027">
    <property type="entry name" value="BRCT"/>
    <property type="match status" value="1"/>
</dbReference>
<dbReference type="PROSITE" id="PS50172">
    <property type="entry name" value="BRCT"/>
    <property type="match status" value="1"/>
</dbReference>
<proteinExistence type="predicted"/>
<dbReference type="InterPro" id="IPR001357">
    <property type="entry name" value="BRCT_dom"/>
</dbReference>
<evidence type="ECO:0000256" key="1">
    <source>
        <dbReference type="PROSITE-ProRule" id="PRU00042"/>
    </source>
</evidence>
<feature type="domain" description="C2H2-type" evidence="3">
    <location>
        <begin position="401"/>
        <end position="430"/>
    </location>
</feature>
<dbReference type="Gene3D" id="3.30.160.60">
    <property type="entry name" value="Classic Zinc Finger"/>
    <property type="match status" value="1"/>
</dbReference>
<feature type="region of interest" description="Disordered" evidence="2">
    <location>
        <begin position="347"/>
        <end position="393"/>
    </location>
</feature>
<keyword evidence="6" id="KW-1185">Reference proteome</keyword>
<feature type="region of interest" description="Disordered" evidence="2">
    <location>
        <begin position="33"/>
        <end position="143"/>
    </location>
</feature>
<organism evidence="5 6">
    <name type="scientific">Acrasis kona</name>
    <dbReference type="NCBI Taxonomy" id="1008807"/>
    <lineage>
        <taxon>Eukaryota</taxon>
        <taxon>Discoba</taxon>
        <taxon>Heterolobosea</taxon>
        <taxon>Tetramitia</taxon>
        <taxon>Eutetramitia</taxon>
        <taxon>Acrasidae</taxon>
        <taxon>Acrasis</taxon>
    </lineage>
</organism>
<dbReference type="SMART" id="SM00355">
    <property type="entry name" value="ZnF_C2H2"/>
    <property type="match status" value="2"/>
</dbReference>
<feature type="compositionally biased region" description="Low complexity" evidence="2">
    <location>
        <begin position="33"/>
        <end position="46"/>
    </location>
</feature>
<dbReference type="GO" id="GO:0008270">
    <property type="term" value="F:zinc ion binding"/>
    <property type="evidence" value="ECO:0007669"/>
    <property type="project" value="UniProtKB-KW"/>
</dbReference>
<feature type="domain" description="C2H2-type" evidence="3">
    <location>
        <begin position="441"/>
        <end position="469"/>
    </location>
</feature>
<evidence type="ECO:0000259" key="4">
    <source>
        <dbReference type="PROSITE" id="PS50172"/>
    </source>
</evidence>
<sequence>MTAIAFDAQSDMTGIGHFLDDEFPALLGDVETTLNSHSSTTSSPWSDQEDVDICNFTDLHEHDEHDEFQQVEQEAPLEHQEPDYIESEEDEEEEEQDDNDSAYEEDDRNNNMQDDEDEDSEQDELSEEEVLPSSKRRRVSTTSSQTKYVKLESAWPVVSFSGFKETDQDGHTFEQRDKLAQIVEKMGGRVIDNNEKDDLVSFDTSVTHVVAPVAARTPRVIIASLSHKWIMSPEWLIQSNKKRKFLNEADHGLRRRDTTPFTQQRLFVSPGFIEEESKTSGTLRRTKLEYLHAFVEKFGKGTVVNDSKDAKLWLITEQERCEREGVKMMRWNELIHFMYPTSADIDVPVQPVESPSNRVKGRGRANKKDQKNVNKRRQSSSPKNEVSGKSNIGWKIEAEPAPCPFECGRNYTSTIGMKSHLKRFHQDEQKSQKWEMPRLKFQCRYCSYISDRRSNLERHLNRFHINDYNEDGSN</sequence>
<gene>
    <name evidence="5" type="ORF">AKO1_000117</name>
</gene>
<feature type="compositionally biased region" description="Polar residues" evidence="2">
    <location>
        <begin position="379"/>
        <end position="390"/>
    </location>
</feature>
<name>A0AAW2ZG64_9EUKA</name>
<evidence type="ECO:0000313" key="6">
    <source>
        <dbReference type="Proteomes" id="UP001431209"/>
    </source>
</evidence>
<dbReference type="SUPFAM" id="SSF52113">
    <property type="entry name" value="BRCT domain"/>
    <property type="match status" value="1"/>
</dbReference>
<keyword evidence="1" id="KW-0863">Zinc-finger</keyword>
<dbReference type="InterPro" id="IPR013087">
    <property type="entry name" value="Znf_C2H2_type"/>
</dbReference>
<dbReference type="InterPro" id="IPR036420">
    <property type="entry name" value="BRCT_dom_sf"/>
</dbReference>
<dbReference type="PROSITE" id="PS50157">
    <property type="entry name" value="ZINC_FINGER_C2H2_2"/>
    <property type="match status" value="2"/>
</dbReference>
<dbReference type="AlphaFoldDB" id="A0AAW2ZG64"/>
<keyword evidence="1" id="KW-0862">Zinc</keyword>
<evidence type="ECO:0000256" key="2">
    <source>
        <dbReference type="SAM" id="MobiDB-lite"/>
    </source>
</evidence>
<dbReference type="SMART" id="SM00292">
    <property type="entry name" value="BRCT"/>
    <property type="match status" value="1"/>
</dbReference>
<dbReference type="Gene3D" id="3.40.50.10190">
    <property type="entry name" value="BRCT domain"/>
    <property type="match status" value="1"/>
</dbReference>
<dbReference type="EMBL" id="JAOPGA020001371">
    <property type="protein sequence ID" value="KAL0487731.1"/>
    <property type="molecule type" value="Genomic_DNA"/>
</dbReference>